<dbReference type="EC" id="1.14.14.125" evidence="18"/>
<evidence type="ECO:0000256" key="18">
    <source>
        <dbReference type="ARBA" id="ARBA00066329"/>
    </source>
</evidence>
<keyword evidence="4 23" id="KW-0349">Heme</keyword>
<dbReference type="Proteomes" id="UP000007963">
    <property type="component" value="Unassembled WGS sequence"/>
</dbReference>
<dbReference type="GO" id="GO:0005789">
    <property type="term" value="C:endoplasmic reticulum membrane"/>
    <property type="evidence" value="ECO:0007669"/>
    <property type="project" value="UniProtKB-SubCell"/>
</dbReference>
<dbReference type="InterPro" id="IPR001128">
    <property type="entry name" value="Cyt_P450"/>
</dbReference>
<evidence type="ECO:0000313" key="25">
    <source>
        <dbReference type="EMBL" id="EAU37414.1"/>
    </source>
</evidence>
<keyword evidence="10 24" id="KW-0560">Oxidoreductase</keyword>
<sequence length="499" mass="56259">MLVELLSNGFTWSLIAGVAGLLLLFTKQRPVFPVVNDYPGDFLRRKAYREYNKNARKLIADGLAKHHGPITLLVPGGMKIVLPSALSDWVKTNRNLDHQELVREEYFARFPGFEAQYAAHSPDRMLIDMIRTKLSTNETILPTVNQHLATALQEHWGSSGVWHVINWDKDTTGIISRAAASVFVGPEKAADPEWQTLVQTYVREFFTAVGELHAWPAVLRPVVHWFLPRMSTCRALVRQARATMRDVVYKREQEAKAGRERGLEAPQYNDVVAWTQNVPSNNLPAGDIQLALAMAALFTTTEALKQVLIDIAQHPELVDPLRQEIKQSLSDQGLGLAALGKMELLDSVMKESQRQIPVSVGLERKVIRDTFLPDGTRIPQGSHIMVDSGDMWSAEVHDNPESYDGYRFLKRRQAGNKKSQFVQSSREHNTFGGGRHICPGRFFASNELKLCLAHILLKYDVRLKHGYCSRPVQFGVYASVDPVAELEVRRREVPDDNVL</sequence>
<keyword evidence="9" id="KW-1133">Transmembrane helix</keyword>
<dbReference type="HOGENOM" id="CLU_022195_0_3_1"/>
<evidence type="ECO:0000256" key="5">
    <source>
        <dbReference type="ARBA" id="ARBA00022692"/>
    </source>
</evidence>
<dbReference type="InterPro" id="IPR036396">
    <property type="entry name" value="Cyt_P450_sf"/>
</dbReference>
<evidence type="ECO:0000256" key="23">
    <source>
        <dbReference type="PIRSR" id="PIRSR602403-1"/>
    </source>
</evidence>
<keyword evidence="12 24" id="KW-0503">Monooxygenase</keyword>
<keyword evidence="7" id="KW-0256">Endoplasmic reticulum</keyword>
<evidence type="ECO:0000256" key="6">
    <source>
        <dbReference type="ARBA" id="ARBA00022723"/>
    </source>
</evidence>
<accession>Q0CV32</accession>
<evidence type="ECO:0000256" key="9">
    <source>
        <dbReference type="ARBA" id="ARBA00022989"/>
    </source>
</evidence>
<dbReference type="Pfam" id="PF00067">
    <property type="entry name" value="p450"/>
    <property type="match status" value="1"/>
</dbReference>
<dbReference type="EMBL" id="CH476596">
    <property type="protein sequence ID" value="EAU37414.1"/>
    <property type="molecule type" value="Genomic_DNA"/>
</dbReference>
<keyword evidence="8" id="KW-0735">Signal-anchor</keyword>
<evidence type="ECO:0000256" key="3">
    <source>
        <dbReference type="ARBA" id="ARBA00010617"/>
    </source>
</evidence>
<evidence type="ECO:0000256" key="14">
    <source>
        <dbReference type="ARBA" id="ARBA00050755"/>
    </source>
</evidence>
<keyword evidence="6 23" id="KW-0479">Metal-binding</keyword>
<evidence type="ECO:0000313" key="26">
    <source>
        <dbReference type="Proteomes" id="UP000007963"/>
    </source>
</evidence>
<dbReference type="InterPro" id="IPR002403">
    <property type="entry name" value="Cyt_P450_E_grp-IV"/>
</dbReference>
<dbReference type="EC" id="1.14.14.124" evidence="17"/>
<dbReference type="GO" id="GO:0140735">
    <property type="term" value="P:lovastatin biosynthetic process"/>
    <property type="evidence" value="ECO:0007669"/>
    <property type="project" value="UniProtKB-ARBA"/>
</dbReference>
<evidence type="ECO:0000256" key="15">
    <source>
        <dbReference type="ARBA" id="ARBA00051212"/>
    </source>
</evidence>
<dbReference type="CDD" id="cd11041">
    <property type="entry name" value="CYP503A1-like"/>
    <property type="match status" value="1"/>
</dbReference>
<feature type="binding site" description="axial binding residue" evidence="23">
    <location>
        <position position="438"/>
    </location>
    <ligand>
        <name>heme</name>
        <dbReference type="ChEBI" id="CHEBI:30413"/>
    </ligand>
    <ligandPart>
        <name>Fe</name>
        <dbReference type="ChEBI" id="CHEBI:18248"/>
    </ligandPart>
</feature>
<evidence type="ECO:0000256" key="12">
    <source>
        <dbReference type="ARBA" id="ARBA00023033"/>
    </source>
</evidence>
<evidence type="ECO:0000256" key="2">
    <source>
        <dbReference type="ARBA" id="ARBA00004648"/>
    </source>
</evidence>
<dbReference type="VEuPathDB" id="FungiDB:ATEG_02452"/>
<dbReference type="PANTHER" id="PTHR46206:SF2">
    <property type="entry name" value="CYTOCHROME P450 MONOOXYGENASE AUSG-RELATED"/>
    <property type="match status" value="1"/>
</dbReference>
<comment type="catalytic activity">
    <reaction evidence="15">
        <text>monacolin L carboxylate + reduced [NADPH--hemoprotein reductase] + O2 = monacolin J carboxylate + oxidized [NADPH--hemoprotein reductase] + H2O + H(+)</text>
        <dbReference type="Rhea" id="RHEA:29599"/>
        <dbReference type="Rhea" id="RHEA-COMP:11964"/>
        <dbReference type="Rhea" id="RHEA-COMP:11965"/>
        <dbReference type="ChEBI" id="CHEBI:15377"/>
        <dbReference type="ChEBI" id="CHEBI:15378"/>
        <dbReference type="ChEBI" id="CHEBI:15379"/>
        <dbReference type="ChEBI" id="CHEBI:57618"/>
        <dbReference type="ChEBI" id="CHEBI:58210"/>
        <dbReference type="ChEBI" id="CHEBI:79035"/>
        <dbReference type="ChEBI" id="CHEBI:79044"/>
        <dbReference type="EC" id="1.14.14.125"/>
    </reaction>
    <physiologicalReaction direction="left-to-right" evidence="15">
        <dbReference type="Rhea" id="RHEA:29600"/>
    </physiologicalReaction>
</comment>
<dbReference type="Gene3D" id="1.10.630.10">
    <property type="entry name" value="Cytochrome P450"/>
    <property type="match status" value="1"/>
</dbReference>
<dbReference type="PANTHER" id="PTHR46206">
    <property type="entry name" value="CYTOCHROME P450"/>
    <property type="match status" value="1"/>
</dbReference>
<dbReference type="eggNOG" id="KOG0157">
    <property type="taxonomic scope" value="Eukaryota"/>
</dbReference>
<dbReference type="GO" id="GO:0016705">
    <property type="term" value="F:oxidoreductase activity, acting on paired donors, with incorporation or reduction of molecular oxygen"/>
    <property type="evidence" value="ECO:0007669"/>
    <property type="project" value="InterPro"/>
</dbReference>
<dbReference type="AlphaFoldDB" id="Q0CV32"/>
<comment type="catalytic activity">
    <reaction evidence="14">
        <text>dihydromonacolin L carboxylate + reduced [NADPH--hemoprotein reductase] + O2 = monacolin L carboxylate + oxidized [NADPH--hemoprotein reductase] + 2 H2O + H(+)</text>
        <dbReference type="Rhea" id="RHEA:42368"/>
        <dbReference type="Rhea" id="RHEA-COMP:11964"/>
        <dbReference type="Rhea" id="RHEA-COMP:11965"/>
        <dbReference type="ChEBI" id="CHEBI:15377"/>
        <dbReference type="ChEBI" id="CHEBI:15378"/>
        <dbReference type="ChEBI" id="CHEBI:15379"/>
        <dbReference type="ChEBI" id="CHEBI:57618"/>
        <dbReference type="ChEBI" id="CHEBI:58210"/>
        <dbReference type="ChEBI" id="CHEBI:79031"/>
        <dbReference type="ChEBI" id="CHEBI:79044"/>
        <dbReference type="EC" id="1.14.14.124"/>
    </reaction>
    <physiologicalReaction direction="left-to-right" evidence="14">
        <dbReference type="Rhea" id="RHEA:42369"/>
    </physiologicalReaction>
</comment>
<evidence type="ECO:0000256" key="7">
    <source>
        <dbReference type="ARBA" id="ARBA00022824"/>
    </source>
</evidence>
<evidence type="ECO:0000256" key="16">
    <source>
        <dbReference type="ARBA" id="ARBA00060567"/>
    </source>
</evidence>
<evidence type="ECO:0000256" key="24">
    <source>
        <dbReference type="RuleBase" id="RU000461"/>
    </source>
</evidence>
<keyword evidence="11 23" id="KW-0408">Iron</keyword>
<evidence type="ECO:0000256" key="1">
    <source>
        <dbReference type="ARBA" id="ARBA00001971"/>
    </source>
</evidence>
<dbReference type="OMA" id="FPVVNDY"/>
<dbReference type="InterPro" id="IPR017972">
    <property type="entry name" value="Cyt_P450_CS"/>
</dbReference>
<evidence type="ECO:0000256" key="8">
    <source>
        <dbReference type="ARBA" id="ARBA00022968"/>
    </source>
</evidence>
<evidence type="ECO:0000256" key="13">
    <source>
        <dbReference type="ARBA" id="ARBA00023136"/>
    </source>
</evidence>
<comment type="cofactor">
    <cofactor evidence="1 23">
        <name>heme</name>
        <dbReference type="ChEBI" id="CHEBI:30413"/>
    </cofactor>
</comment>
<evidence type="ECO:0000256" key="19">
    <source>
        <dbReference type="ARBA" id="ARBA00067132"/>
    </source>
</evidence>
<comment type="similarity">
    <text evidence="3 24">Belongs to the cytochrome P450 family.</text>
</comment>
<reference evidence="26" key="1">
    <citation type="submission" date="2005-09" db="EMBL/GenBank/DDBJ databases">
        <title>Annotation of the Aspergillus terreus NIH2624 genome.</title>
        <authorList>
            <person name="Birren B.W."/>
            <person name="Lander E.S."/>
            <person name="Galagan J.E."/>
            <person name="Nusbaum C."/>
            <person name="Devon K."/>
            <person name="Henn M."/>
            <person name="Ma L.-J."/>
            <person name="Jaffe D.B."/>
            <person name="Butler J."/>
            <person name="Alvarez P."/>
            <person name="Gnerre S."/>
            <person name="Grabherr M."/>
            <person name="Kleber M."/>
            <person name="Mauceli E.W."/>
            <person name="Brockman W."/>
            <person name="Rounsley S."/>
            <person name="Young S.K."/>
            <person name="LaButti K."/>
            <person name="Pushparaj V."/>
            <person name="DeCaprio D."/>
            <person name="Crawford M."/>
            <person name="Koehrsen M."/>
            <person name="Engels R."/>
            <person name="Montgomery P."/>
            <person name="Pearson M."/>
            <person name="Howarth C."/>
            <person name="Larson L."/>
            <person name="Luoma S."/>
            <person name="White J."/>
            <person name="Alvarado L."/>
            <person name="Kodira C.D."/>
            <person name="Zeng Q."/>
            <person name="Oleary S."/>
            <person name="Yandava C."/>
            <person name="Denning D.W."/>
            <person name="Nierman W.C."/>
            <person name="Milne T."/>
            <person name="Madden K."/>
        </authorList>
    </citation>
    <scope>NUCLEOTIDE SEQUENCE [LARGE SCALE GENOMIC DNA]</scope>
    <source>
        <strain evidence="26">NIH 2624 / FGSC A1156</strain>
    </source>
</reference>
<keyword evidence="13" id="KW-0472">Membrane</keyword>
<dbReference type="GO" id="GO:0004497">
    <property type="term" value="F:monooxygenase activity"/>
    <property type="evidence" value="ECO:0007669"/>
    <property type="project" value="UniProtKB-KW"/>
</dbReference>
<evidence type="ECO:0000256" key="10">
    <source>
        <dbReference type="ARBA" id="ARBA00023002"/>
    </source>
</evidence>
<dbReference type="OrthoDB" id="1844152at2759"/>
<protein>
    <recommendedName>
        <fullName evidence="19">Dihydromonacolin L monooxygenase LovA</fullName>
        <ecNumber evidence="17">1.14.14.124</ecNumber>
        <ecNumber evidence="18">1.14.14.125</ecNumber>
    </recommendedName>
    <alternativeName>
        <fullName evidence="21">Dihydromonacolin L hydroxylase</fullName>
    </alternativeName>
    <alternativeName>
        <fullName evidence="22">Lovastatin biosynthesis cluster protein A</fullName>
    </alternativeName>
    <alternativeName>
        <fullName evidence="20">Monacolin L hydroxylase</fullName>
    </alternativeName>
</protein>
<gene>
    <name evidence="25" type="ORF">ATEG_02452</name>
</gene>
<organism evidence="25 26">
    <name type="scientific">Aspergillus terreus (strain NIH 2624 / FGSC A1156)</name>
    <dbReference type="NCBI Taxonomy" id="341663"/>
    <lineage>
        <taxon>Eukaryota</taxon>
        <taxon>Fungi</taxon>
        <taxon>Dikarya</taxon>
        <taxon>Ascomycota</taxon>
        <taxon>Pezizomycotina</taxon>
        <taxon>Eurotiomycetes</taxon>
        <taxon>Eurotiomycetidae</taxon>
        <taxon>Eurotiales</taxon>
        <taxon>Aspergillaceae</taxon>
        <taxon>Aspergillus</taxon>
        <taxon>Aspergillus subgen. Circumdati</taxon>
    </lineage>
</organism>
<dbReference type="STRING" id="341663.Q0CV32"/>
<evidence type="ECO:0000256" key="4">
    <source>
        <dbReference type="ARBA" id="ARBA00022617"/>
    </source>
</evidence>
<proteinExistence type="inferred from homology"/>
<comment type="subcellular location">
    <subcellularLocation>
        <location evidence="2">Endoplasmic reticulum membrane</location>
        <topology evidence="2">Single-pass type II membrane protein</topology>
    </subcellularLocation>
</comment>
<evidence type="ECO:0000256" key="17">
    <source>
        <dbReference type="ARBA" id="ARBA00066328"/>
    </source>
</evidence>
<dbReference type="PROSITE" id="PS00086">
    <property type="entry name" value="CYTOCHROME_P450"/>
    <property type="match status" value="1"/>
</dbReference>
<keyword evidence="5" id="KW-0812">Transmembrane</keyword>
<dbReference type="FunFam" id="1.10.630.10:FF:000059">
    <property type="entry name" value="Cytochrome P450 monooxygenase"/>
    <property type="match status" value="1"/>
</dbReference>
<dbReference type="GO" id="GO:0005506">
    <property type="term" value="F:iron ion binding"/>
    <property type="evidence" value="ECO:0007669"/>
    <property type="project" value="InterPro"/>
</dbReference>
<evidence type="ECO:0000256" key="11">
    <source>
        <dbReference type="ARBA" id="ARBA00023004"/>
    </source>
</evidence>
<evidence type="ECO:0000256" key="21">
    <source>
        <dbReference type="ARBA" id="ARBA00079297"/>
    </source>
</evidence>
<evidence type="ECO:0000256" key="22">
    <source>
        <dbReference type="ARBA" id="ARBA00082945"/>
    </source>
</evidence>
<evidence type="ECO:0000256" key="20">
    <source>
        <dbReference type="ARBA" id="ARBA00079237"/>
    </source>
</evidence>
<dbReference type="GO" id="GO:0020037">
    <property type="term" value="F:heme binding"/>
    <property type="evidence" value="ECO:0007669"/>
    <property type="project" value="InterPro"/>
</dbReference>
<name>Q0CV32_ASPTN</name>
<dbReference type="GeneID" id="4316636"/>
<dbReference type="PRINTS" id="PR00465">
    <property type="entry name" value="EP450IV"/>
</dbReference>
<dbReference type="SUPFAM" id="SSF48264">
    <property type="entry name" value="Cytochrome P450"/>
    <property type="match status" value="1"/>
</dbReference>
<dbReference type="RefSeq" id="XP_001211630.1">
    <property type="nucleotide sequence ID" value="XM_001211630.1"/>
</dbReference>
<comment type="pathway">
    <text evidence="16">Polyketide biosynthesis; lovastatin biosynthesis.</text>
</comment>